<keyword evidence="8" id="KW-1185">Reference proteome</keyword>
<evidence type="ECO:0000256" key="1">
    <source>
        <dbReference type="ARBA" id="ARBA00004651"/>
    </source>
</evidence>
<keyword evidence="2 5" id="KW-0812">Transmembrane</keyword>
<protein>
    <recommendedName>
        <fullName evidence="6">Major facilitator superfamily (MFS) profile domain-containing protein</fullName>
    </recommendedName>
</protein>
<dbReference type="Gene3D" id="1.20.1250.20">
    <property type="entry name" value="MFS general substrate transporter like domains"/>
    <property type="match status" value="1"/>
</dbReference>
<dbReference type="Proteomes" id="UP000444980">
    <property type="component" value="Unassembled WGS sequence"/>
</dbReference>
<organism evidence="7 8">
    <name type="scientific">Gordonia crocea</name>
    <dbReference type="NCBI Taxonomy" id="589162"/>
    <lineage>
        <taxon>Bacteria</taxon>
        <taxon>Bacillati</taxon>
        <taxon>Actinomycetota</taxon>
        <taxon>Actinomycetes</taxon>
        <taxon>Mycobacteriales</taxon>
        <taxon>Gordoniaceae</taxon>
        <taxon>Gordonia</taxon>
    </lineage>
</organism>
<evidence type="ECO:0000256" key="4">
    <source>
        <dbReference type="ARBA" id="ARBA00023136"/>
    </source>
</evidence>
<evidence type="ECO:0000313" key="7">
    <source>
        <dbReference type="EMBL" id="GED98887.1"/>
    </source>
</evidence>
<feature type="transmembrane region" description="Helical" evidence="5">
    <location>
        <begin position="169"/>
        <end position="188"/>
    </location>
</feature>
<feature type="transmembrane region" description="Helical" evidence="5">
    <location>
        <begin position="61"/>
        <end position="82"/>
    </location>
</feature>
<dbReference type="GO" id="GO:0005886">
    <property type="term" value="C:plasma membrane"/>
    <property type="evidence" value="ECO:0007669"/>
    <property type="project" value="UniProtKB-SubCell"/>
</dbReference>
<keyword evidence="3 5" id="KW-1133">Transmembrane helix</keyword>
<feature type="transmembrane region" description="Helical" evidence="5">
    <location>
        <begin position="286"/>
        <end position="304"/>
    </location>
</feature>
<evidence type="ECO:0000259" key="6">
    <source>
        <dbReference type="PROSITE" id="PS50850"/>
    </source>
</evidence>
<dbReference type="InterPro" id="IPR051788">
    <property type="entry name" value="MFS_Transporter"/>
</dbReference>
<dbReference type="AlphaFoldDB" id="A0A7I9V0C1"/>
<evidence type="ECO:0000256" key="3">
    <source>
        <dbReference type="ARBA" id="ARBA00022989"/>
    </source>
</evidence>
<dbReference type="PROSITE" id="PS50850">
    <property type="entry name" value="MFS"/>
    <property type="match status" value="1"/>
</dbReference>
<comment type="caution">
    <text evidence="7">The sequence shown here is derived from an EMBL/GenBank/DDBJ whole genome shotgun (WGS) entry which is preliminary data.</text>
</comment>
<evidence type="ECO:0000256" key="5">
    <source>
        <dbReference type="SAM" id="Phobius"/>
    </source>
</evidence>
<dbReference type="InterPro" id="IPR036259">
    <property type="entry name" value="MFS_trans_sf"/>
</dbReference>
<sequence length="321" mass="31843">MAVGFLIEAVALGVMVAADDLVLFVGAALVYGIGLGSVDAACNMQGALAEAKASRPVFGRLYAAYTAAAILGAVATAAVLWLRLPALSAIAGAAVFGVVVAGLSVTFGDPYITVRTGADQDKRRHRECLPVRGIVLTGSLVFAAFVVDSAVASWSTLYLRDGLASSPTVAPFGYAAYLAVVLLGRLAADPMVLGWGRKTTGVVGVGMALAGCLIVAAVAAPAAAVAGFALAGAVAGLLVPVAFSWAGELSPARSDEVIARVNLFNYGGAIVGAVALGVLAGNAANLGYGFVLPGLALVAAIGVLRMITQGAGPDSVGVEAS</sequence>
<feature type="domain" description="Major facilitator superfamily (MFS) profile" evidence="6">
    <location>
        <begin position="134"/>
        <end position="321"/>
    </location>
</feature>
<dbReference type="PANTHER" id="PTHR23514:SF13">
    <property type="entry name" value="INNER MEMBRANE PROTEIN YBJJ"/>
    <property type="match status" value="1"/>
</dbReference>
<comment type="subcellular location">
    <subcellularLocation>
        <location evidence="1">Cell membrane</location>
        <topology evidence="1">Multi-pass membrane protein</topology>
    </subcellularLocation>
</comment>
<dbReference type="EMBL" id="BJOU01000011">
    <property type="protein sequence ID" value="GED98887.1"/>
    <property type="molecule type" value="Genomic_DNA"/>
</dbReference>
<feature type="transmembrane region" description="Helical" evidence="5">
    <location>
        <begin position="88"/>
        <end position="112"/>
    </location>
</feature>
<dbReference type="PANTHER" id="PTHR23514">
    <property type="entry name" value="BYPASS OF STOP CODON PROTEIN 6"/>
    <property type="match status" value="1"/>
</dbReference>
<accession>A0A7I9V0C1</accession>
<name>A0A7I9V0C1_9ACTN</name>
<reference evidence="8" key="1">
    <citation type="submission" date="2019-06" db="EMBL/GenBank/DDBJ databases">
        <title>Gordonia isolated from sludge of a wastewater treatment plant.</title>
        <authorList>
            <person name="Tamura T."/>
            <person name="Aoyama K."/>
            <person name="Kang Y."/>
            <person name="Saito S."/>
            <person name="Akiyama N."/>
            <person name="Yazawa K."/>
            <person name="Gonoi T."/>
            <person name="Mikami Y."/>
        </authorList>
    </citation>
    <scope>NUCLEOTIDE SEQUENCE [LARGE SCALE GENOMIC DNA]</scope>
    <source>
        <strain evidence="8">NBRC 107697</strain>
    </source>
</reference>
<proteinExistence type="predicted"/>
<keyword evidence="4 5" id="KW-0472">Membrane</keyword>
<feature type="transmembrane region" description="Helical" evidence="5">
    <location>
        <begin position="257"/>
        <end position="280"/>
    </location>
</feature>
<evidence type="ECO:0000256" key="2">
    <source>
        <dbReference type="ARBA" id="ARBA00022692"/>
    </source>
</evidence>
<dbReference type="SUPFAM" id="SSF103473">
    <property type="entry name" value="MFS general substrate transporter"/>
    <property type="match status" value="1"/>
</dbReference>
<feature type="transmembrane region" description="Helical" evidence="5">
    <location>
        <begin position="133"/>
        <end position="157"/>
    </location>
</feature>
<gene>
    <name evidence="7" type="ORF">nbrc107697_29260</name>
</gene>
<feature type="transmembrane region" description="Helical" evidence="5">
    <location>
        <begin position="225"/>
        <end position="245"/>
    </location>
</feature>
<evidence type="ECO:0000313" key="8">
    <source>
        <dbReference type="Proteomes" id="UP000444980"/>
    </source>
</evidence>
<feature type="transmembrane region" description="Helical" evidence="5">
    <location>
        <begin position="200"/>
        <end position="219"/>
    </location>
</feature>
<dbReference type="GO" id="GO:0022857">
    <property type="term" value="F:transmembrane transporter activity"/>
    <property type="evidence" value="ECO:0007669"/>
    <property type="project" value="InterPro"/>
</dbReference>
<dbReference type="InterPro" id="IPR020846">
    <property type="entry name" value="MFS_dom"/>
</dbReference>